<keyword evidence="6 9" id="KW-1133">Transmembrane helix</keyword>
<evidence type="ECO:0000256" key="6">
    <source>
        <dbReference type="ARBA" id="ARBA00022989"/>
    </source>
</evidence>
<dbReference type="GO" id="GO:0016887">
    <property type="term" value="F:ATP hydrolysis activity"/>
    <property type="evidence" value="ECO:0007669"/>
    <property type="project" value="InterPro"/>
</dbReference>
<dbReference type="FunFam" id="1.20.1560.10:FF:000010">
    <property type="entry name" value="Multidrug resistance-associated ABC transporter"/>
    <property type="match status" value="1"/>
</dbReference>
<dbReference type="Gene3D" id="1.20.1560.10">
    <property type="entry name" value="ABC transporter type 1, transmembrane domain"/>
    <property type="match status" value="2"/>
</dbReference>
<feature type="transmembrane region" description="Helical" evidence="9">
    <location>
        <begin position="507"/>
        <end position="529"/>
    </location>
</feature>
<feature type="transmembrane region" description="Helical" evidence="9">
    <location>
        <begin position="121"/>
        <end position="141"/>
    </location>
</feature>
<evidence type="ECO:0000256" key="1">
    <source>
        <dbReference type="ARBA" id="ARBA00004141"/>
    </source>
</evidence>
<feature type="transmembrane region" description="Helical" evidence="9">
    <location>
        <begin position="318"/>
        <end position="340"/>
    </location>
</feature>
<feature type="transmembrane region" description="Helical" evidence="9">
    <location>
        <begin position="422"/>
        <end position="448"/>
    </location>
</feature>
<evidence type="ECO:0000313" key="13">
    <source>
        <dbReference type="Proteomes" id="UP000723463"/>
    </source>
</evidence>
<dbReference type="Pfam" id="PF00664">
    <property type="entry name" value="ABC_membrane"/>
    <property type="match status" value="2"/>
</dbReference>
<keyword evidence="2" id="KW-0813">Transport</keyword>
<dbReference type="InterPro" id="IPR027417">
    <property type="entry name" value="P-loop_NTPase"/>
</dbReference>
<feature type="transmembrane region" description="Helical" evidence="9">
    <location>
        <begin position="20"/>
        <end position="42"/>
    </location>
</feature>
<dbReference type="InterPro" id="IPR044746">
    <property type="entry name" value="ABCC_6TM_D1"/>
</dbReference>
<keyword evidence="3 9" id="KW-0812">Transmembrane</keyword>
<dbReference type="FunFam" id="1.20.1560.10:FF:000006">
    <property type="entry name" value="ATP-binding cassette, sub-family C (CFTR/MRP), member 9"/>
    <property type="match status" value="1"/>
</dbReference>
<dbReference type="SMART" id="SM00382">
    <property type="entry name" value="AAA"/>
    <property type="match status" value="2"/>
</dbReference>
<feature type="transmembrane region" description="Helical" evidence="9">
    <location>
        <begin position="957"/>
        <end position="978"/>
    </location>
</feature>
<feature type="transmembrane region" description="Helical" evidence="9">
    <location>
        <begin position="153"/>
        <end position="174"/>
    </location>
</feature>
<dbReference type="Gene3D" id="3.40.50.300">
    <property type="entry name" value="P-loop containing nucleotide triphosphate hydrolases"/>
    <property type="match status" value="2"/>
</dbReference>
<dbReference type="SUPFAM" id="SSF52540">
    <property type="entry name" value="P-loop containing nucleoside triphosphate hydrolases"/>
    <property type="match status" value="3"/>
</dbReference>
<evidence type="ECO:0000259" key="10">
    <source>
        <dbReference type="PROSITE" id="PS50893"/>
    </source>
</evidence>
<evidence type="ECO:0000256" key="7">
    <source>
        <dbReference type="ARBA" id="ARBA00023136"/>
    </source>
</evidence>
<dbReference type="FunFam" id="3.40.50.300:FF:000163">
    <property type="entry name" value="Multidrug resistance-associated protein member 4"/>
    <property type="match status" value="1"/>
</dbReference>
<dbReference type="Pfam" id="PF00005">
    <property type="entry name" value="ABC_tran"/>
    <property type="match status" value="2"/>
</dbReference>
<feature type="transmembrane region" description="Helical" evidence="9">
    <location>
        <begin position="89"/>
        <end position="109"/>
    </location>
</feature>
<dbReference type="CDD" id="cd03244">
    <property type="entry name" value="ABCC_MRP_domain2"/>
    <property type="match status" value="1"/>
</dbReference>
<protein>
    <recommendedName>
        <fullName evidence="14">P-loop containing nucleoside triphosphate hydrolase protein</fullName>
    </recommendedName>
</protein>
<feature type="transmembrane region" description="Helical" evidence="9">
    <location>
        <begin position="62"/>
        <end position="83"/>
    </location>
</feature>
<keyword evidence="13" id="KW-1185">Reference proteome</keyword>
<dbReference type="EMBL" id="JAAAXW010000056">
    <property type="protein sequence ID" value="KAF9546415.1"/>
    <property type="molecule type" value="Genomic_DNA"/>
</dbReference>
<dbReference type="GO" id="GO:0005524">
    <property type="term" value="F:ATP binding"/>
    <property type="evidence" value="ECO:0007669"/>
    <property type="project" value="UniProtKB-KW"/>
</dbReference>
<evidence type="ECO:0000256" key="2">
    <source>
        <dbReference type="ARBA" id="ARBA00022448"/>
    </source>
</evidence>
<feature type="region of interest" description="Disordered" evidence="8">
    <location>
        <begin position="905"/>
        <end position="928"/>
    </location>
</feature>
<feature type="transmembrane region" description="Helical" evidence="9">
    <location>
        <begin position="1081"/>
        <end position="1098"/>
    </location>
</feature>
<keyword evidence="5" id="KW-0067">ATP-binding</keyword>
<feature type="domain" description="ABC transporter" evidence="10">
    <location>
        <begin position="651"/>
        <end position="874"/>
    </location>
</feature>
<evidence type="ECO:0000256" key="8">
    <source>
        <dbReference type="SAM" id="MobiDB-lite"/>
    </source>
</evidence>
<accession>A0A9P6F9Z2</accession>
<feature type="transmembrane region" description="Helical" evidence="9">
    <location>
        <begin position="392"/>
        <end position="416"/>
    </location>
</feature>
<dbReference type="InterPro" id="IPR036640">
    <property type="entry name" value="ABC1_TM_sf"/>
</dbReference>
<dbReference type="InterPro" id="IPR017871">
    <property type="entry name" value="ABC_transporter-like_CS"/>
</dbReference>
<dbReference type="PROSITE" id="PS00211">
    <property type="entry name" value="ABC_TRANSPORTER_1"/>
    <property type="match status" value="2"/>
</dbReference>
<evidence type="ECO:0000256" key="5">
    <source>
        <dbReference type="ARBA" id="ARBA00022840"/>
    </source>
</evidence>
<dbReference type="CDD" id="cd18579">
    <property type="entry name" value="ABC_6TM_ABCC_D1"/>
    <property type="match status" value="1"/>
</dbReference>
<dbReference type="GO" id="GO:0140359">
    <property type="term" value="F:ABC-type transporter activity"/>
    <property type="evidence" value="ECO:0007669"/>
    <property type="project" value="InterPro"/>
</dbReference>
<dbReference type="PROSITE" id="PS50893">
    <property type="entry name" value="ABC_TRANSPORTER_2"/>
    <property type="match status" value="2"/>
</dbReference>
<feature type="domain" description="ABC transmembrane type-1" evidence="11">
    <location>
        <begin position="972"/>
        <end position="1244"/>
    </location>
</feature>
<dbReference type="PROSITE" id="PS50929">
    <property type="entry name" value="ABC_TM1F"/>
    <property type="match status" value="2"/>
</dbReference>
<dbReference type="CDD" id="cd18603">
    <property type="entry name" value="ABC_6TM_MRP1_2_3_6_D2_like"/>
    <property type="match status" value="1"/>
</dbReference>
<dbReference type="InterPro" id="IPR050173">
    <property type="entry name" value="ABC_transporter_C-like"/>
</dbReference>
<feature type="transmembrane region" description="Helical" evidence="9">
    <location>
        <begin position="274"/>
        <end position="298"/>
    </location>
</feature>
<dbReference type="InterPro" id="IPR003439">
    <property type="entry name" value="ABC_transporter-like_ATP-bd"/>
</dbReference>
<organism evidence="12 13">
    <name type="scientific">Mortierella hygrophila</name>
    <dbReference type="NCBI Taxonomy" id="979708"/>
    <lineage>
        <taxon>Eukaryota</taxon>
        <taxon>Fungi</taxon>
        <taxon>Fungi incertae sedis</taxon>
        <taxon>Mucoromycota</taxon>
        <taxon>Mortierellomycotina</taxon>
        <taxon>Mortierellomycetes</taxon>
        <taxon>Mortierellales</taxon>
        <taxon>Mortierellaceae</taxon>
        <taxon>Mortierella</taxon>
    </lineage>
</organism>
<name>A0A9P6F9Z2_9FUNG</name>
<evidence type="ECO:0000256" key="3">
    <source>
        <dbReference type="ARBA" id="ARBA00022692"/>
    </source>
</evidence>
<keyword evidence="7 9" id="KW-0472">Membrane</keyword>
<evidence type="ECO:0000259" key="11">
    <source>
        <dbReference type="PROSITE" id="PS50929"/>
    </source>
</evidence>
<feature type="transmembrane region" description="Helical" evidence="9">
    <location>
        <begin position="998"/>
        <end position="1023"/>
    </location>
</feature>
<feature type="domain" description="ABC transporter" evidence="10">
    <location>
        <begin position="1280"/>
        <end position="1559"/>
    </location>
</feature>
<sequence length="1564" mass="173461">MPTTLTIDQSDPTKVWIEYLMHHGGYSTLLGLPALIATLTFVSRILWLKNKRTPHSYGRTAWIYWSTQLLIALGSTLALYIAVSPSASNGLPLGALLMFVAWATALKLNQMEHCYEIRSSDYLFVYYLVTIVASSLSLFILHQNSDIPPANDISFQNLAAFTIVIASAFVIEALPRHNTEVQIASRQQEHLTPCQQANLWSRWTFHYAQETISIGAKRTLRPEDVDGIVPTKLMTHANFERVNAAWEKEVAAASCKGKSPSMFKAVLSSFKGRIIFLMLGRMLGAFLYFMPPAIFGKLLGFFVDYHNAIREGIEPPSIQYGLLIALGILVANVIATILIAGSSQGLFEMGYQLRAATISMIYRKSLKLSPHARQKSTVGEITNHMAVDAEKWFMAANVLMFLFVLPTELIVGSFLLYRILGWSLFAGFAVFFIITPIQGKFAGLMSVYEEDKMKQMDARVRMMSEVLSNIKIVKLYGWEDAFRKKIDGQRALEIKAEKSLATVRSCFAIFFSSITLLMALATFSVYSTIGGPNFTPGRMTPEVIFVSMGLFGMLNKPLGLASMTISMTIAVKIGIKRIESFLVQEEIDTTVVQRFSRQQDRKGRKAMAIEIEDGTFAWEKEKELPFGTGSDVADVDTPGLAAADAERQPLLSGSTTTTTHTPCRPVLFNINLDIPAGSLTAIVGRIGQGKSSLLNAIMGEMYKKQGTVKVYGDVAYVPQQAWICNATVRDNILFGKPFDQNLYDRIVTASGLRPDLEMLTAGDQTEIGERGINLSGGQKQRVSLARAAYQDADVYLLDDPLSAVDAHVDQHLWLHLLGPQGLLKDKTRVLLTHGIHHLENVDQIVVLKDGTVSEMGEYRQLMDSRGAFYQLIKDFSVAKKSKKTSKHHQRDSTAVKAVAEEDDIGSERNTIVEEEDDKKGGDGEKSGELVADETMEDGRVGWDIAAAYVRAVTYRNALLCVTLFTTSMCSHILTNFWLRHWIGDSEQEEHGGPAAKKASYYLTVYGFMILIYVILDVFVNYVSQVVCGIKAARTLHDALLTRTLRLPMSFFDTTPQGRIVNRFSSDVGAIDSQLPENYNDMIGFIFHITGTLLIIGYATPMFLVVVPPLAFMFFLVQDYYIRSANSLRRLISISKSPLYQHFSETISGVTTIRVMRGLVQQFVAQNEAHTDLTTIRQYVFLTINRWLQVRVEILGGVVNFSAAALAVLYVDKLDPSMVGLALSYALSIVGYINYFVRSICETQNLLISVERVLEYSQKPTEAPVKTGVMLPENWPQMGHVVFKNYSTRYREGLDLVIKDVSFSVAPTEKVGIVGRTGAGKSSLTLALFRIIEAADSFWARASDPSSALSSTKKLPGNGSTSQSFEPSVVGGLFSSGQRSGGSIEIDGIDISTLGLTDLRRHLAIIPQDPTLFAGTIRDNLDPFSELSDTDLWTALERAHLKSHISTLAGGLSFEVAQNGENFSVGQRSLICLARALLRKTKVLILDEATAAVDVETDNLIQRTIREEFKDRTVLTIAHRIKTVMDSDKILVLEQGRVKEFEEPGELLRKEEGLFRGLAEQAGEY</sequence>
<dbReference type="InterPro" id="IPR011527">
    <property type="entry name" value="ABC1_TM_dom"/>
</dbReference>
<comment type="subcellular location">
    <subcellularLocation>
        <location evidence="1">Membrane</location>
        <topology evidence="1">Multi-pass membrane protein</topology>
    </subcellularLocation>
</comment>
<dbReference type="Proteomes" id="UP000723463">
    <property type="component" value="Unassembled WGS sequence"/>
</dbReference>
<evidence type="ECO:0000256" key="4">
    <source>
        <dbReference type="ARBA" id="ARBA00022741"/>
    </source>
</evidence>
<dbReference type="GO" id="GO:0016020">
    <property type="term" value="C:membrane"/>
    <property type="evidence" value="ECO:0007669"/>
    <property type="project" value="UniProtKB-SubCell"/>
</dbReference>
<evidence type="ECO:0008006" key="14">
    <source>
        <dbReference type="Google" id="ProtNLM"/>
    </source>
</evidence>
<dbReference type="FunFam" id="3.40.50.300:FF:000997">
    <property type="entry name" value="Multidrug resistance-associated protein 1"/>
    <property type="match status" value="1"/>
</dbReference>
<dbReference type="SUPFAM" id="SSF90123">
    <property type="entry name" value="ABC transporter transmembrane region"/>
    <property type="match status" value="2"/>
</dbReference>
<feature type="domain" description="ABC transmembrane type-1" evidence="11">
    <location>
        <begin position="275"/>
        <end position="570"/>
    </location>
</feature>
<comment type="caution">
    <text evidence="12">The sequence shown here is derived from an EMBL/GenBank/DDBJ whole genome shotgun (WGS) entry which is preliminary data.</text>
</comment>
<keyword evidence="4" id="KW-0547">Nucleotide-binding</keyword>
<reference evidence="12" key="1">
    <citation type="journal article" date="2020" name="Fungal Divers.">
        <title>Resolving the Mortierellaceae phylogeny through synthesis of multi-gene phylogenetics and phylogenomics.</title>
        <authorList>
            <person name="Vandepol N."/>
            <person name="Liber J."/>
            <person name="Desiro A."/>
            <person name="Na H."/>
            <person name="Kennedy M."/>
            <person name="Barry K."/>
            <person name="Grigoriev I.V."/>
            <person name="Miller A.N."/>
            <person name="O'Donnell K."/>
            <person name="Stajich J.E."/>
            <person name="Bonito G."/>
        </authorList>
    </citation>
    <scope>NUCLEOTIDE SEQUENCE</scope>
    <source>
        <strain evidence="12">NRRL 2591</strain>
    </source>
</reference>
<feature type="compositionally biased region" description="Basic and acidic residues" evidence="8">
    <location>
        <begin position="917"/>
        <end position="927"/>
    </location>
</feature>
<dbReference type="PANTHER" id="PTHR24223">
    <property type="entry name" value="ATP-BINDING CASSETTE SUB-FAMILY C"/>
    <property type="match status" value="1"/>
</dbReference>
<proteinExistence type="predicted"/>
<dbReference type="InterPro" id="IPR003593">
    <property type="entry name" value="AAA+_ATPase"/>
</dbReference>
<evidence type="ECO:0000256" key="9">
    <source>
        <dbReference type="SAM" id="Phobius"/>
    </source>
</evidence>
<gene>
    <name evidence="12" type="ORF">EC957_009764</name>
</gene>
<dbReference type="CDD" id="cd03250">
    <property type="entry name" value="ABCC_MRP_domain1"/>
    <property type="match status" value="1"/>
</dbReference>
<evidence type="ECO:0000313" key="12">
    <source>
        <dbReference type="EMBL" id="KAF9546415.1"/>
    </source>
</evidence>